<keyword evidence="6 9" id="KW-0418">Kinase</keyword>
<dbReference type="Gene3D" id="3.30.70.890">
    <property type="entry name" value="GHMP kinase, C-terminal domain"/>
    <property type="match status" value="1"/>
</dbReference>
<evidence type="ECO:0000259" key="10">
    <source>
        <dbReference type="Pfam" id="PF00288"/>
    </source>
</evidence>
<dbReference type="NCBIfam" id="TIGR00154">
    <property type="entry name" value="ispE"/>
    <property type="match status" value="1"/>
</dbReference>
<feature type="binding site" evidence="9">
    <location>
        <begin position="90"/>
        <end position="100"/>
    </location>
    <ligand>
        <name>ATP</name>
        <dbReference type="ChEBI" id="CHEBI:30616"/>
    </ligand>
</feature>
<keyword evidence="9" id="KW-0414">Isoprene biosynthesis</keyword>
<dbReference type="Pfam" id="PF08544">
    <property type="entry name" value="GHMP_kinases_C"/>
    <property type="match status" value="1"/>
</dbReference>
<feature type="active site" evidence="9">
    <location>
        <position position="8"/>
    </location>
</feature>
<dbReference type="GO" id="GO:0016114">
    <property type="term" value="P:terpenoid biosynthetic process"/>
    <property type="evidence" value="ECO:0007669"/>
    <property type="project" value="UniProtKB-UniRule"/>
</dbReference>
<dbReference type="InterPro" id="IPR006204">
    <property type="entry name" value="GHMP_kinase_N_dom"/>
</dbReference>
<comment type="catalytic activity">
    <reaction evidence="9">
        <text>4-CDP-2-C-methyl-D-erythritol + ATP = 4-CDP-2-C-methyl-D-erythritol 2-phosphate + ADP + H(+)</text>
        <dbReference type="Rhea" id="RHEA:18437"/>
        <dbReference type="ChEBI" id="CHEBI:15378"/>
        <dbReference type="ChEBI" id="CHEBI:30616"/>
        <dbReference type="ChEBI" id="CHEBI:57823"/>
        <dbReference type="ChEBI" id="CHEBI:57919"/>
        <dbReference type="ChEBI" id="CHEBI:456216"/>
        <dbReference type="EC" id="2.7.1.148"/>
    </reaction>
</comment>
<dbReference type="InterPro" id="IPR013750">
    <property type="entry name" value="GHMP_kinase_C_dom"/>
</dbReference>
<dbReference type="PANTHER" id="PTHR43527">
    <property type="entry name" value="4-DIPHOSPHOCYTIDYL-2-C-METHYL-D-ERYTHRITOL KINASE, CHLOROPLASTIC"/>
    <property type="match status" value="1"/>
</dbReference>
<dbReference type="SUPFAM" id="SSF55060">
    <property type="entry name" value="GHMP Kinase, C-terminal domain"/>
    <property type="match status" value="1"/>
</dbReference>
<dbReference type="InterPro" id="IPR014721">
    <property type="entry name" value="Ribsml_uS5_D2-typ_fold_subgr"/>
</dbReference>
<evidence type="ECO:0000256" key="2">
    <source>
        <dbReference type="ARBA" id="ARBA00012052"/>
    </source>
</evidence>
<dbReference type="Gene3D" id="3.30.230.10">
    <property type="match status" value="1"/>
</dbReference>
<dbReference type="Pfam" id="PF00288">
    <property type="entry name" value="GHMP_kinases_N"/>
    <property type="match status" value="1"/>
</dbReference>
<dbReference type="InterPro" id="IPR004424">
    <property type="entry name" value="IspE"/>
</dbReference>
<accession>A1ZTX7</accession>
<dbReference type="InterPro" id="IPR036554">
    <property type="entry name" value="GHMP_kinase_C_sf"/>
</dbReference>
<keyword evidence="7 9" id="KW-0067">ATP-binding</keyword>
<feature type="active site" evidence="9">
    <location>
        <position position="132"/>
    </location>
</feature>
<gene>
    <name evidence="9" type="primary">ispE</name>
    <name evidence="12" type="ORF">M23134_02561</name>
</gene>
<dbReference type="EC" id="2.7.1.148" evidence="2 9"/>
<comment type="pathway">
    <text evidence="9">Isoprenoid biosynthesis; isopentenyl diphosphate biosynthesis via DXP pathway; isopentenyl diphosphate from 1-deoxy-D-xylulose 5-phosphate: step 3/6.</text>
</comment>
<dbReference type="PIRSF" id="PIRSF010376">
    <property type="entry name" value="IspE"/>
    <property type="match status" value="1"/>
</dbReference>
<name>A1ZTX7_MICM2</name>
<evidence type="ECO:0000256" key="1">
    <source>
        <dbReference type="ARBA" id="ARBA00009684"/>
    </source>
</evidence>
<dbReference type="SUPFAM" id="SSF54211">
    <property type="entry name" value="Ribosomal protein S5 domain 2-like"/>
    <property type="match status" value="1"/>
</dbReference>
<reference evidence="12 13" key="1">
    <citation type="submission" date="2007-01" db="EMBL/GenBank/DDBJ databases">
        <authorList>
            <person name="Haygood M."/>
            <person name="Podell S."/>
            <person name="Anderson C."/>
            <person name="Hopkinson B."/>
            <person name="Roe K."/>
            <person name="Barbeau K."/>
            <person name="Gaasterland T."/>
            <person name="Ferriera S."/>
            <person name="Johnson J."/>
            <person name="Kravitz S."/>
            <person name="Beeson K."/>
            <person name="Sutton G."/>
            <person name="Rogers Y.-H."/>
            <person name="Friedman R."/>
            <person name="Frazier M."/>
            <person name="Venter J.C."/>
        </authorList>
    </citation>
    <scope>NUCLEOTIDE SEQUENCE [LARGE SCALE GENOMIC DNA]</scope>
    <source>
        <strain evidence="12 13">ATCC 23134</strain>
    </source>
</reference>
<sequence>MISFPNAKINLGLNIIEKRSDGFHNLESCFYPTGWTDILEILPANQLLFESTGIPIPDNGNENLCLKAYHLLSADFDLPPVHIHLHKIIPIGAGLGGGSADAAFTIKTLNDLFELKLTAIVMQDYARQLGSDCAFFIENVPKYCFGKGDQFKEIDIKLKDKFLVLVYPNQHVSTGEAYAGICPMEATDNLQEALQLEANVWKQKVKNDFEPQVFTKYPHIAAIKTKLYEQGALYASMTGSGSTLFGIFDQVVTPDFSPAYTVYSQPLSI</sequence>
<dbReference type="GO" id="GO:0005524">
    <property type="term" value="F:ATP binding"/>
    <property type="evidence" value="ECO:0007669"/>
    <property type="project" value="UniProtKB-UniRule"/>
</dbReference>
<evidence type="ECO:0000256" key="6">
    <source>
        <dbReference type="ARBA" id="ARBA00022777"/>
    </source>
</evidence>
<dbReference type="PANTHER" id="PTHR43527:SF2">
    <property type="entry name" value="4-DIPHOSPHOCYTIDYL-2-C-METHYL-D-ERYTHRITOL KINASE, CHLOROPLASTIC"/>
    <property type="match status" value="1"/>
</dbReference>
<evidence type="ECO:0000256" key="7">
    <source>
        <dbReference type="ARBA" id="ARBA00022840"/>
    </source>
</evidence>
<evidence type="ECO:0000256" key="5">
    <source>
        <dbReference type="ARBA" id="ARBA00022741"/>
    </source>
</evidence>
<dbReference type="Proteomes" id="UP000004095">
    <property type="component" value="Unassembled WGS sequence"/>
</dbReference>
<evidence type="ECO:0000256" key="4">
    <source>
        <dbReference type="ARBA" id="ARBA00022679"/>
    </source>
</evidence>
<dbReference type="HAMAP" id="MF_00061">
    <property type="entry name" value="IspE"/>
    <property type="match status" value="1"/>
</dbReference>
<comment type="function">
    <text evidence="9">Catalyzes the phosphorylation of the position 2 hydroxy group of 4-diphosphocytidyl-2C-methyl-D-erythritol.</text>
</comment>
<evidence type="ECO:0000313" key="12">
    <source>
        <dbReference type="EMBL" id="EAY26229.1"/>
    </source>
</evidence>
<dbReference type="RefSeq" id="WP_002701468.1">
    <property type="nucleotide sequence ID" value="NZ_AAWS01000037.1"/>
</dbReference>
<feature type="domain" description="GHMP kinase N-terminal" evidence="10">
    <location>
        <begin position="63"/>
        <end position="136"/>
    </location>
</feature>
<dbReference type="AlphaFoldDB" id="A1ZTX7"/>
<comment type="similarity">
    <text evidence="1 9">Belongs to the GHMP kinase family. IspE subfamily.</text>
</comment>
<organism evidence="12 13">
    <name type="scientific">Microscilla marina ATCC 23134</name>
    <dbReference type="NCBI Taxonomy" id="313606"/>
    <lineage>
        <taxon>Bacteria</taxon>
        <taxon>Pseudomonadati</taxon>
        <taxon>Bacteroidota</taxon>
        <taxon>Cytophagia</taxon>
        <taxon>Cytophagales</taxon>
        <taxon>Microscillaceae</taxon>
        <taxon>Microscilla</taxon>
    </lineage>
</organism>
<evidence type="ECO:0000259" key="11">
    <source>
        <dbReference type="Pfam" id="PF08544"/>
    </source>
</evidence>
<comment type="caution">
    <text evidence="12">The sequence shown here is derived from an EMBL/GenBank/DDBJ whole genome shotgun (WGS) entry which is preliminary data.</text>
</comment>
<dbReference type="UniPathway" id="UPA00056">
    <property type="reaction ID" value="UER00094"/>
</dbReference>
<feature type="domain" description="GHMP kinase C-terminal" evidence="11">
    <location>
        <begin position="192"/>
        <end position="249"/>
    </location>
</feature>
<evidence type="ECO:0000256" key="3">
    <source>
        <dbReference type="ARBA" id="ARBA00017473"/>
    </source>
</evidence>
<evidence type="ECO:0000313" key="13">
    <source>
        <dbReference type="Proteomes" id="UP000004095"/>
    </source>
</evidence>
<proteinExistence type="inferred from homology"/>
<dbReference type="GO" id="GO:0019288">
    <property type="term" value="P:isopentenyl diphosphate biosynthetic process, methylerythritol 4-phosphate pathway"/>
    <property type="evidence" value="ECO:0007669"/>
    <property type="project" value="UniProtKB-UniRule"/>
</dbReference>
<dbReference type="InterPro" id="IPR020568">
    <property type="entry name" value="Ribosomal_Su5_D2-typ_SF"/>
</dbReference>
<keyword evidence="13" id="KW-1185">Reference proteome</keyword>
<protein>
    <recommendedName>
        <fullName evidence="3 9">4-diphosphocytidyl-2-C-methyl-D-erythritol kinase</fullName>
        <shortName evidence="9">CMK</shortName>
        <ecNumber evidence="2 9">2.7.1.148</ecNumber>
    </recommendedName>
    <alternativeName>
        <fullName evidence="8 9">4-(cytidine-5'-diphospho)-2-C-methyl-D-erythritol kinase</fullName>
    </alternativeName>
</protein>
<dbReference type="eggNOG" id="COG1947">
    <property type="taxonomic scope" value="Bacteria"/>
</dbReference>
<dbReference type="OrthoDB" id="9809438at2"/>
<dbReference type="EMBL" id="AAWS01000037">
    <property type="protein sequence ID" value="EAY26229.1"/>
    <property type="molecule type" value="Genomic_DNA"/>
</dbReference>
<dbReference type="GO" id="GO:0050515">
    <property type="term" value="F:4-(cytidine 5'-diphospho)-2-C-methyl-D-erythritol kinase activity"/>
    <property type="evidence" value="ECO:0007669"/>
    <property type="project" value="UniProtKB-UniRule"/>
</dbReference>
<keyword evidence="4 9" id="KW-0808">Transferase</keyword>
<evidence type="ECO:0000256" key="9">
    <source>
        <dbReference type="HAMAP-Rule" id="MF_00061"/>
    </source>
</evidence>
<keyword evidence="5 9" id="KW-0547">Nucleotide-binding</keyword>
<evidence type="ECO:0000256" key="8">
    <source>
        <dbReference type="ARBA" id="ARBA00032554"/>
    </source>
</evidence>